<dbReference type="EMBL" id="MG845684">
    <property type="protein sequence ID" value="AUX83636.1"/>
    <property type="molecule type" value="Genomic_DNA"/>
</dbReference>
<reference evidence="1 2" key="1">
    <citation type="submission" date="2018-01" db="EMBL/GenBank/DDBJ databases">
        <title>Genome of Pseudomonas phage NV1, a LUZ24-like virus of Pseudomonas tolaasii.</title>
        <authorList>
            <person name="Storey N.H."/>
        </authorList>
    </citation>
    <scope>NUCLEOTIDE SEQUENCE [LARGE SCALE GENOMIC DNA]</scope>
</reference>
<dbReference type="Proteomes" id="UP000240328">
    <property type="component" value="Segment"/>
</dbReference>
<proteinExistence type="predicted"/>
<evidence type="ECO:0000313" key="2">
    <source>
        <dbReference type="Proteomes" id="UP000240328"/>
    </source>
</evidence>
<protein>
    <submittedName>
        <fullName evidence="1">Uncharacterized protein</fullName>
    </submittedName>
</protein>
<organism evidence="1 2">
    <name type="scientific">Pseudomonas phage NV1</name>
    <dbReference type="NCBI Taxonomy" id="2079543"/>
    <lineage>
        <taxon>Viruses</taxon>
        <taxon>Duplodnaviria</taxon>
        <taxon>Heunggongvirae</taxon>
        <taxon>Uroviricota</taxon>
        <taxon>Caudoviricetes</taxon>
        <taxon>Vicosavirus</taxon>
        <taxon>Vicosavirus NV1</taxon>
    </lineage>
</organism>
<name>A0A2L0HPL4_9CAUD</name>
<sequence>MSVKVIDKNPDEVIKRFGDLTVGDWFVISRTLFVKESANSARKFPLYLPCTVSGPTKVCPVDVELCWEHQIVEGQEDGI</sequence>
<gene>
    <name evidence="1" type="ORF">NV1_p07</name>
</gene>
<keyword evidence="2" id="KW-1185">Reference proteome</keyword>
<evidence type="ECO:0000313" key="1">
    <source>
        <dbReference type="EMBL" id="AUX83636.1"/>
    </source>
</evidence>
<accession>A0A2L0HPL4</accession>